<dbReference type="Proteomes" id="UP000009192">
    <property type="component" value="Unassembled WGS sequence"/>
</dbReference>
<dbReference type="GO" id="GO:0090575">
    <property type="term" value="C:RNA polymerase II transcription regulator complex"/>
    <property type="evidence" value="ECO:0007669"/>
    <property type="project" value="TreeGrafter"/>
</dbReference>
<gene>
    <name evidence="5" type="primary">Dmoj\GI10997</name>
    <name evidence="5" type="ORF">Dmoj_GI10997</name>
</gene>
<keyword evidence="2" id="KW-0238">DNA-binding</keyword>
<dbReference type="InterPro" id="IPR015660">
    <property type="entry name" value="MASH1/Ascl1a-like"/>
</dbReference>
<evidence type="ECO:0000256" key="1">
    <source>
        <dbReference type="ARBA" id="ARBA00022902"/>
    </source>
</evidence>
<accession>B4L834</accession>
<dbReference type="OrthoDB" id="5976910at2759"/>
<feature type="compositionally biased region" description="Low complexity" evidence="3">
    <location>
        <begin position="129"/>
        <end position="155"/>
    </location>
</feature>
<dbReference type="GO" id="GO:0045944">
    <property type="term" value="P:positive regulation of transcription by RNA polymerase II"/>
    <property type="evidence" value="ECO:0007669"/>
    <property type="project" value="TreeGrafter"/>
</dbReference>
<dbReference type="InterPro" id="IPR036638">
    <property type="entry name" value="HLH_DNA-bd_sf"/>
</dbReference>
<dbReference type="HOGENOM" id="CLU_063523_1_0_1"/>
<dbReference type="GO" id="GO:0007422">
    <property type="term" value="P:peripheral nervous system development"/>
    <property type="evidence" value="ECO:0007669"/>
    <property type="project" value="EnsemblMetazoa"/>
</dbReference>
<protein>
    <recommendedName>
        <fullName evidence="4">BHLH domain-containing protein</fullName>
    </recommendedName>
</protein>
<feature type="region of interest" description="Disordered" evidence="3">
    <location>
        <begin position="124"/>
        <end position="155"/>
    </location>
</feature>
<feature type="domain" description="BHLH" evidence="4">
    <location>
        <begin position="50"/>
        <end position="116"/>
    </location>
</feature>
<dbReference type="GO" id="GO:0061382">
    <property type="term" value="P:Malpighian tubule tip cell differentiation"/>
    <property type="evidence" value="ECO:0007669"/>
    <property type="project" value="EnsemblMetazoa"/>
</dbReference>
<dbReference type="GO" id="GO:0000977">
    <property type="term" value="F:RNA polymerase II transcription regulatory region sequence-specific DNA binding"/>
    <property type="evidence" value="ECO:0007669"/>
    <property type="project" value="TreeGrafter"/>
</dbReference>
<keyword evidence="1" id="KW-0524">Neurogenesis</keyword>
<dbReference type="FunCoup" id="B4L834">
    <property type="interactions" value="13"/>
</dbReference>
<dbReference type="PROSITE" id="PS50888">
    <property type="entry name" value="BHLH"/>
    <property type="match status" value="1"/>
</dbReference>
<dbReference type="GO" id="GO:0000981">
    <property type="term" value="F:DNA-binding transcription factor activity, RNA polymerase II-specific"/>
    <property type="evidence" value="ECO:0007669"/>
    <property type="project" value="TreeGrafter"/>
</dbReference>
<dbReference type="Pfam" id="PF00010">
    <property type="entry name" value="HLH"/>
    <property type="match status" value="1"/>
</dbReference>
<dbReference type="Gene3D" id="4.10.280.10">
    <property type="entry name" value="Helix-loop-helix DNA-binding domain"/>
    <property type="match status" value="1"/>
</dbReference>
<dbReference type="GO" id="GO:0006963">
    <property type="term" value="P:positive regulation of antibacterial peptide biosynthetic process"/>
    <property type="evidence" value="ECO:0007669"/>
    <property type="project" value="EnsemblMetazoa"/>
</dbReference>
<dbReference type="GO" id="GO:0061331">
    <property type="term" value="P:epithelial cell proliferation involved in Malpighian tubule morphogenesis"/>
    <property type="evidence" value="ECO:0007669"/>
    <property type="project" value="EnsemblMetazoa"/>
</dbReference>
<dbReference type="CDD" id="cd19744">
    <property type="entry name" value="bHLH_TS_dAS-C_like"/>
    <property type="match status" value="1"/>
</dbReference>
<dbReference type="InterPro" id="IPR011598">
    <property type="entry name" value="bHLH_dom"/>
</dbReference>
<dbReference type="SMART" id="SM00353">
    <property type="entry name" value="HLH"/>
    <property type="match status" value="1"/>
</dbReference>
<reference evidence="5 6" key="1">
    <citation type="journal article" date="2007" name="Nature">
        <title>Evolution of genes and genomes on the Drosophila phylogeny.</title>
        <authorList>
            <consortium name="Drosophila 12 Genomes Consortium"/>
            <person name="Clark A.G."/>
            <person name="Eisen M.B."/>
            <person name="Smith D.R."/>
            <person name="Bergman C.M."/>
            <person name="Oliver B."/>
            <person name="Markow T.A."/>
            <person name="Kaufman T.C."/>
            <person name="Kellis M."/>
            <person name="Gelbart W."/>
            <person name="Iyer V.N."/>
            <person name="Pollard D.A."/>
            <person name="Sackton T.B."/>
            <person name="Larracuente A.M."/>
            <person name="Singh N.D."/>
            <person name="Abad J.P."/>
            <person name="Abt D.N."/>
            <person name="Adryan B."/>
            <person name="Aguade M."/>
            <person name="Akashi H."/>
            <person name="Anderson W.W."/>
            <person name="Aquadro C.F."/>
            <person name="Ardell D.H."/>
            <person name="Arguello R."/>
            <person name="Artieri C.G."/>
            <person name="Barbash D.A."/>
            <person name="Barker D."/>
            <person name="Barsanti P."/>
            <person name="Batterham P."/>
            <person name="Batzoglou S."/>
            <person name="Begun D."/>
            <person name="Bhutkar A."/>
            <person name="Blanco E."/>
            <person name="Bosak S.A."/>
            <person name="Bradley R.K."/>
            <person name="Brand A.D."/>
            <person name="Brent M.R."/>
            <person name="Brooks A.N."/>
            <person name="Brown R.H."/>
            <person name="Butlin R.K."/>
            <person name="Caggese C."/>
            <person name="Calvi B.R."/>
            <person name="Bernardo de Carvalho A."/>
            <person name="Caspi A."/>
            <person name="Castrezana S."/>
            <person name="Celniker S.E."/>
            <person name="Chang J.L."/>
            <person name="Chapple C."/>
            <person name="Chatterji S."/>
            <person name="Chinwalla A."/>
            <person name="Civetta A."/>
            <person name="Clifton S.W."/>
            <person name="Comeron J.M."/>
            <person name="Costello J.C."/>
            <person name="Coyne J.A."/>
            <person name="Daub J."/>
            <person name="David R.G."/>
            <person name="Delcher A.L."/>
            <person name="Delehaunty K."/>
            <person name="Do C.B."/>
            <person name="Ebling H."/>
            <person name="Edwards K."/>
            <person name="Eickbush T."/>
            <person name="Evans J.D."/>
            <person name="Filipski A."/>
            <person name="Findeiss S."/>
            <person name="Freyhult E."/>
            <person name="Fulton L."/>
            <person name="Fulton R."/>
            <person name="Garcia A.C."/>
            <person name="Gardiner A."/>
            <person name="Garfield D.A."/>
            <person name="Garvin B.E."/>
            <person name="Gibson G."/>
            <person name="Gilbert D."/>
            <person name="Gnerre S."/>
            <person name="Godfrey J."/>
            <person name="Good R."/>
            <person name="Gotea V."/>
            <person name="Gravely B."/>
            <person name="Greenberg A.J."/>
            <person name="Griffiths-Jones S."/>
            <person name="Gross S."/>
            <person name="Guigo R."/>
            <person name="Gustafson E.A."/>
            <person name="Haerty W."/>
            <person name="Hahn M.W."/>
            <person name="Halligan D.L."/>
            <person name="Halpern A.L."/>
            <person name="Halter G.M."/>
            <person name="Han M.V."/>
            <person name="Heger A."/>
            <person name="Hillier L."/>
            <person name="Hinrichs A.S."/>
            <person name="Holmes I."/>
            <person name="Hoskins R.A."/>
            <person name="Hubisz M.J."/>
            <person name="Hultmark D."/>
            <person name="Huntley M.A."/>
            <person name="Jaffe D.B."/>
            <person name="Jagadeeshan S."/>
            <person name="Jeck W.R."/>
            <person name="Johnson J."/>
            <person name="Jones C.D."/>
            <person name="Jordan W.C."/>
            <person name="Karpen G.H."/>
            <person name="Kataoka E."/>
            <person name="Keightley P.D."/>
            <person name="Kheradpour P."/>
            <person name="Kirkness E.F."/>
            <person name="Koerich L.B."/>
            <person name="Kristiansen K."/>
            <person name="Kudrna D."/>
            <person name="Kulathinal R.J."/>
            <person name="Kumar S."/>
            <person name="Kwok R."/>
            <person name="Lander E."/>
            <person name="Langley C.H."/>
            <person name="Lapoint R."/>
            <person name="Lazzaro B.P."/>
            <person name="Lee S.J."/>
            <person name="Levesque L."/>
            <person name="Li R."/>
            <person name="Lin C.F."/>
            <person name="Lin M.F."/>
            <person name="Lindblad-Toh K."/>
            <person name="Llopart A."/>
            <person name="Long M."/>
            <person name="Low L."/>
            <person name="Lozovsky E."/>
            <person name="Lu J."/>
            <person name="Luo M."/>
            <person name="Machado C.A."/>
            <person name="Makalowski W."/>
            <person name="Marzo M."/>
            <person name="Matsuda M."/>
            <person name="Matzkin L."/>
            <person name="McAllister B."/>
            <person name="McBride C.S."/>
            <person name="McKernan B."/>
            <person name="McKernan K."/>
            <person name="Mendez-Lago M."/>
            <person name="Minx P."/>
            <person name="Mollenhauer M.U."/>
            <person name="Montooth K."/>
            <person name="Mount S.M."/>
            <person name="Mu X."/>
            <person name="Myers E."/>
            <person name="Negre B."/>
            <person name="Newfeld S."/>
            <person name="Nielsen R."/>
            <person name="Noor M.A."/>
            <person name="O'Grady P."/>
            <person name="Pachter L."/>
            <person name="Papaceit M."/>
            <person name="Parisi M.J."/>
            <person name="Parisi M."/>
            <person name="Parts L."/>
            <person name="Pedersen J.S."/>
            <person name="Pesole G."/>
            <person name="Phillippy A.M."/>
            <person name="Ponting C.P."/>
            <person name="Pop M."/>
            <person name="Porcelli D."/>
            <person name="Powell J.R."/>
            <person name="Prohaska S."/>
            <person name="Pruitt K."/>
            <person name="Puig M."/>
            <person name="Quesneville H."/>
            <person name="Ram K.R."/>
            <person name="Rand D."/>
            <person name="Rasmussen M.D."/>
            <person name="Reed L.K."/>
            <person name="Reenan R."/>
            <person name="Reily A."/>
            <person name="Remington K.A."/>
            <person name="Rieger T.T."/>
            <person name="Ritchie M.G."/>
            <person name="Robin C."/>
            <person name="Rogers Y.H."/>
            <person name="Rohde C."/>
            <person name="Rozas J."/>
            <person name="Rubenfield M.J."/>
            <person name="Ruiz A."/>
            <person name="Russo S."/>
            <person name="Salzberg S.L."/>
            <person name="Sanchez-Gracia A."/>
            <person name="Saranga D.J."/>
            <person name="Sato H."/>
            <person name="Schaeffer S.W."/>
            <person name="Schatz M.C."/>
            <person name="Schlenke T."/>
            <person name="Schwartz R."/>
            <person name="Segarra C."/>
            <person name="Singh R.S."/>
            <person name="Sirot L."/>
            <person name="Sirota M."/>
            <person name="Sisneros N.B."/>
            <person name="Smith C.D."/>
            <person name="Smith T.F."/>
            <person name="Spieth J."/>
            <person name="Stage D.E."/>
            <person name="Stark A."/>
            <person name="Stephan W."/>
            <person name="Strausberg R.L."/>
            <person name="Strempel S."/>
            <person name="Sturgill D."/>
            <person name="Sutton G."/>
            <person name="Sutton G.G."/>
            <person name="Tao W."/>
            <person name="Teichmann S."/>
            <person name="Tobari Y.N."/>
            <person name="Tomimura Y."/>
            <person name="Tsolas J.M."/>
            <person name="Valente V.L."/>
            <person name="Venter E."/>
            <person name="Venter J.C."/>
            <person name="Vicario S."/>
            <person name="Vieira F.G."/>
            <person name="Vilella A.J."/>
            <person name="Villasante A."/>
            <person name="Walenz B."/>
            <person name="Wang J."/>
            <person name="Wasserman M."/>
            <person name="Watts T."/>
            <person name="Wilson D."/>
            <person name="Wilson R.K."/>
            <person name="Wing R.A."/>
            <person name="Wolfner M.F."/>
            <person name="Wong A."/>
            <person name="Wong G.K."/>
            <person name="Wu C.I."/>
            <person name="Wu G."/>
            <person name="Yamamoto D."/>
            <person name="Yang H.P."/>
            <person name="Yang S.P."/>
            <person name="Yorke J.A."/>
            <person name="Yoshida K."/>
            <person name="Zdobnov E."/>
            <person name="Zhang P."/>
            <person name="Zhang Y."/>
            <person name="Zimin A.V."/>
            <person name="Baldwin J."/>
            <person name="Abdouelleil A."/>
            <person name="Abdulkadir J."/>
            <person name="Abebe A."/>
            <person name="Abera B."/>
            <person name="Abreu J."/>
            <person name="Acer S.C."/>
            <person name="Aftuck L."/>
            <person name="Alexander A."/>
            <person name="An P."/>
            <person name="Anderson E."/>
            <person name="Anderson S."/>
            <person name="Arachi H."/>
            <person name="Azer M."/>
            <person name="Bachantsang P."/>
            <person name="Barry A."/>
            <person name="Bayul T."/>
            <person name="Berlin A."/>
            <person name="Bessette D."/>
            <person name="Bloom T."/>
            <person name="Blye J."/>
            <person name="Boguslavskiy L."/>
            <person name="Bonnet C."/>
            <person name="Boukhgalter B."/>
            <person name="Bourzgui I."/>
            <person name="Brown A."/>
            <person name="Cahill P."/>
            <person name="Channer S."/>
            <person name="Cheshatsang Y."/>
            <person name="Chuda L."/>
            <person name="Citroen M."/>
            <person name="Collymore A."/>
            <person name="Cooke P."/>
            <person name="Costello M."/>
            <person name="D'Aco K."/>
            <person name="Daza R."/>
            <person name="De Haan G."/>
            <person name="DeGray S."/>
            <person name="DeMaso C."/>
            <person name="Dhargay N."/>
            <person name="Dooley K."/>
            <person name="Dooley E."/>
            <person name="Doricent M."/>
            <person name="Dorje P."/>
            <person name="Dorjee K."/>
            <person name="Dupes A."/>
            <person name="Elong R."/>
            <person name="Falk J."/>
            <person name="Farina A."/>
            <person name="Faro S."/>
            <person name="Ferguson D."/>
            <person name="Fisher S."/>
            <person name="Foley C.D."/>
            <person name="Franke A."/>
            <person name="Friedrich D."/>
            <person name="Gadbois L."/>
            <person name="Gearin G."/>
            <person name="Gearin C.R."/>
            <person name="Giannoukos G."/>
            <person name="Goode T."/>
            <person name="Graham J."/>
            <person name="Grandbois E."/>
            <person name="Grewal S."/>
            <person name="Gyaltsen K."/>
            <person name="Hafez N."/>
            <person name="Hagos B."/>
            <person name="Hall J."/>
            <person name="Henson C."/>
            <person name="Hollinger A."/>
            <person name="Honan T."/>
            <person name="Huard M.D."/>
            <person name="Hughes L."/>
            <person name="Hurhula B."/>
            <person name="Husby M.E."/>
            <person name="Kamat A."/>
            <person name="Kanga B."/>
            <person name="Kashin S."/>
            <person name="Khazanovich D."/>
            <person name="Kisner P."/>
            <person name="Lance K."/>
            <person name="Lara M."/>
            <person name="Lee W."/>
            <person name="Lennon N."/>
            <person name="Letendre F."/>
            <person name="LeVine R."/>
            <person name="Lipovsky A."/>
            <person name="Liu X."/>
            <person name="Liu J."/>
            <person name="Liu S."/>
            <person name="Lokyitsang T."/>
            <person name="Lokyitsang Y."/>
            <person name="Lubonja R."/>
            <person name="Lui A."/>
            <person name="MacDonald P."/>
            <person name="Magnisalis V."/>
            <person name="Maru K."/>
            <person name="Matthews C."/>
            <person name="McCusker W."/>
            <person name="McDonough S."/>
            <person name="Mehta T."/>
            <person name="Meldrim J."/>
            <person name="Meneus L."/>
            <person name="Mihai O."/>
            <person name="Mihalev A."/>
            <person name="Mihova T."/>
            <person name="Mittelman R."/>
            <person name="Mlenga V."/>
            <person name="Montmayeur A."/>
            <person name="Mulrain L."/>
            <person name="Navidi A."/>
            <person name="Naylor J."/>
            <person name="Negash T."/>
            <person name="Nguyen T."/>
            <person name="Nguyen N."/>
            <person name="Nicol R."/>
            <person name="Norbu C."/>
            <person name="Norbu N."/>
            <person name="Novod N."/>
            <person name="O'Neill B."/>
            <person name="Osman S."/>
            <person name="Markiewicz E."/>
            <person name="Oyono O.L."/>
            <person name="Patti C."/>
            <person name="Phunkhang P."/>
            <person name="Pierre F."/>
            <person name="Priest M."/>
            <person name="Raghuraman S."/>
            <person name="Rege F."/>
            <person name="Reyes R."/>
            <person name="Rise C."/>
            <person name="Rogov P."/>
            <person name="Ross K."/>
            <person name="Ryan E."/>
            <person name="Settipalli S."/>
            <person name="Shea T."/>
            <person name="Sherpa N."/>
            <person name="Shi L."/>
            <person name="Shih D."/>
            <person name="Sparrow T."/>
            <person name="Spaulding J."/>
            <person name="Stalker J."/>
            <person name="Stange-Thomann N."/>
            <person name="Stavropoulos S."/>
            <person name="Stone C."/>
            <person name="Strader C."/>
            <person name="Tesfaye S."/>
            <person name="Thomson T."/>
            <person name="Thoulutsang Y."/>
            <person name="Thoulutsang D."/>
            <person name="Topham K."/>
            <person name="Topping I."/>
            <person name="Tsamla T."/>
            <person name="Vassiliev H."/>
            <person name="Vo A."/>
            <person name="Wangchuk T."/>
            <person name="Wangdi T."/>
            <person name="Weiand M."/>
            <person name="Wilkinson J."/>
            <person name="Wilson A."/>
            <person name="Yadav S."/>
            <person name="Young G."/>
            <person name="Yu Q."/>
            <person name="Zembek L."/>
            <person name="Zhong D."/>
            <person name="Zimmer A."/>
            <person name="Zwirko Z."/>
            <person name="Jaffe D.B."/>
            <person name="Alvarez P."/>
            <person name="Brockman W."/>
            <person name="Butler J."/>
            <person name="Chin C."/>
            <person name="Gnerre S."/>
            <person name="Grabherr M."/>
            <person name="Kleber M."/>
            <person name="Mauceli E."/>
            <person name="MacCallum I."/>
        </authorList>
    </citation>
    <scope>NUCLEOTIDE SEQUENCE [LARGE SCALE GENOMIC DNA]</scope>
    <source>
        <strain evidence="6">Tucson 15081-1352.22</strain>
    </source>
</reference>
<dbReference type="EMBL" id="CH933814">
    <property type="protein sequence ID" value="EDW05609.2"/>
    <property type="molecule type" value="Genomic_DNA"/>
</dbReference>
<dbReference type="PANTHER" id="PTHR13935:SF106">
    <property type="entry name" value="ACHAETE-SCUTE COMPLEX PROTEIN T5-RELATED"/>
    <property type="match status" value="1"/>
</dbReference>
<proteinExistence type="predicted"/>
<dbReference type="AlphaFoldDB" id="B4L834"/>
<dbReference type="SUPFAM" id="SSF47459">
    <property type="entry name" value="HLH, helix-loop-helix DNA-binding domain"/>
    <property type="match status" value="1"/>
</dbReference>
<feature type="region of interest" description="Disordered" evidence="3">
    <location>
        <begin position="218"/>
        <end position="237"/>
    </location>
</feature>
<dbReference type="InParanoid" id="B4L834"/>
<dbReference type="GO" id="GO:0046982">
    <property type="term" value="F:protein heterodimerization activity"/>
    <property type="evidence" value="ECO:0007669"/>
    <property type="project" value="EnsemblMetazoa"/>
</dbReference>
<evidence type="ECO:0000256" key="3">
    <source>
        <dbReference type="SAM" id="MobiDB-lite"/>
    </source>
</evidence>
<dbReference type="PANTHER" id="PTHR13935">
    <property type="entry name" value="ACHAETE-SCUTE TRANSCRIPTION FACTOR-RELATED"/>
    <property type="match status" value="1"/>
</dbReference>
<evidence type="ECO:0000259" key="4">
    <source>
        <dbReference type="PROSITE" id="PS50888"/>
    </source>
</evidence>
<evidence type="ECO:0000256" key="2">
    <source>
        <dbReference type="ARBA" id="ARBA00023125"/>
    </source>
</evidence>
<organism evidence="5 6">
    <name type="scientific">Drosophila mojavensis</name>
    <name type="common">Fruit fly</name>
    <dbReference type="NCBI Taxonomy" id="7230"/>
    <lineage>
        <taxon>Eukaryota</taxon>
        <taxon>Metazoa</taxon>
        <taxon>Ecdysozoa</taxon>
        <taxon>Arthropoda</taxon>
        <taxon>Hexapoda</taxon>
        <taxon>Insecta</taxon>
        <taxon>Pterygota</taxon>
        <taxon>Neoptera</taxon>
        <taxon>Endopterygota</taxon>
        <taxon>Diptera</taxon>
        <taxon>Brachycera</taxon>
        <taxon>Muscomorpha</taxon>
        <taxon>Ephydroidea</taxon>
        <taxon>Drosophilidae</taxon>
        <taxon>Drosophila</taxon>
    </lineage>
</organism>
<sequence>MREAVGRGCAEADAFKSNRLTEDGAVQCARGAQVSQAARQIDGQTLLGGGSVVRRNARERNRVKQVNNGFSQLRQHIPVAIIADLSNGRRGIGPGANKKLSKVSTLRMAVEYIRRLQRVIDDNDRQHKQQQQQLLLPQQQQQQQHQPQQQQQFAQQQQHFNYQQQQLQQQQQQLYALQQQLQLISPSSSTCSSSAGSTSSSSFDSSYFACAPAQLKQEETSAGGYEDYPNNSCSSGAEDDDILDYISLWQDDM</sequence>
<dbReference type="GO" id="GO:0008407">
    <property type="term" value="P:chaeta morphogenesis"/>
    <property type="evidence" value="ECO:0007669"/>
    <property type="project" value="EnsemblMetazoa"/>
</dbReference>
<evidence type="ECO:0000313" key="6">
    <source>
        <dbReference type="Proteomes" id="UP000009192"/>
    </source>
</evidence>
<keyword evidence="6" id="KW-1185">Reference proteome</keyword>
<evidence type="ECO:0000313" key="5">
    <source>
        <dbReference type="EMBL" id="EDW05609.2"/>
    </source>
</evidence>
<dbReference type="KEGG" id="dmo:Dmoj_GI10997"/>
<dbReference type="eggNOG" id="KOG4029">
    <property type="taxonomic scope" value="Eukaryota"/>
</dbReference>
<name>B4L834_DROMO</name>